<organism evidence="1 2">
    <name type="scientific">Novosphingobium subterraneum</name>
    <dbReference type="NCBI Taxonomy" id="48936"/>
    <lineage>
        <taxon>Bacteria</taxon>
        <taxon>Pseudomonadati</taxon>
        <taxon>Pseudomonadota</taxon>
        <taxon>Alphaproteobacteria</taxon>
        <taxon>Sphingomonadales</taxon>
        <taxon>Sphingomonadaceae</taxon>
        <taxon>Novosphingobium</taxon>
    </lineage>
</organism>
<comment type="caution">
    <text evidence="1">The sequence shown here is derived from an EMBL/GenBank/DDBJ whole genome shotgun (WGS) entry which is preliminary data.</text>
</comment>
<sequence length="50" mass="5784">MGQILHGSARKQRLKIAVALARRLDEMLLIDFRLGTRWVDLEQDRAPVPE</sequence>
<proteinExistence type="predicted"/>
<evidence type="ECO:0000313" key="2">
    <source>
        <dbReference type="Proteomes" id="UP000031338"/>
    </source>
</evidence>
<protein>
    <submittedName>
        <fullName evidence="1">Uncharacterized protein</fullName>
    </submittedName>
</protein>
<name>A0A0B8ZWS0_9SPHN</name>
<evidence type="ECO:0000313" key="1">
    <source>
        <dbReference type="EMBL" id="KHS42718.1"/>
    </source>
</evidence>
<dbReference type="AlphaFoldDB" id="A0A0B8ZWS0"/>
<gene>
    <name evidence="1" type="ORF">NJ75_04033</name>
</gene>
<reference evidence="1 2" key="1">
    <citation type="submission" date="2014-10" db="EMBL/GenBank/DDBJ databases">
        <title>Draft genome sequence of Novosphingobium subterraneum DSM 12447.</title>
        <authorList>
            <person name="Gan H.M."/>
            <person name="Gan H.Y."/>
            <person name="Savka M.A."/>
        </authorList>
    </citation>
    <scope>NUCLEOTIDE SEQUENCE [LARGE SCALE GENOMIC DNA]</scope>
    <source>
        <strain evidence="1 2">DSM 12447</strain>
    </source>
</reference>
<keyword evidence="2" id="KW-1185">Reference proteome</keyword>
<dbReference type="EMBL" id="JRVC01000026">
    <property type="protein sequence ID" value="KHS42718.1"/>
    <property type="molecule type" value="Genomic_DNA"/>
</dbReference>
<dbReference type="Proteomes" id="UP000031338">
    <property type="component" value="Unassembled WGS sequence"/>
</dbReference>
<accession>A0A0B8ZWS0</accession>